<evidence type="ECO:0000313" key="2">
    <source>
        <dbReference type="EMBL" id="PXV89194.1"/>
    </source>
</evidence>
<keyword evidence="2" id="KW-0575">Peroxidase</keyword>
<reference evidence="2 5" key="2">
    <citation type="submission" date="2018-05" db="EMBL/GenBank/DDBJ databases">
        <title>Genomic Encyclopedia of Type Strains, Phase IV (KMG-IV): sequencing the most valuable type-strain genomes for metagenomic binning, comparative biology and taxonomic classification.</title>
        <authorList>
            <person name="Goeker M."/>
        </authorList>
    </citation>
    <scope>NUCLEOTIDE SEQUENCE [LARGE SCALE GENOMIC DNA]</scope>
    <source>
        <strain evidence="2 5">DSM 28816</strain>
    </source>
</reference>
<evidence type="ECO:0000313" key="3">
    <source>
        <dbReference type="EMBL" id="RDY31459.1"/>
    </source>
</evidence>
<dbReference type="EMBL" id="NOKA02000015">
    <property type="protein sequence ID" value="RDY31459.1"/>
    <property type="molecule type" value="Genomic_DNA"/>
</dbReference>
<gene>
    <name evidence="2" type="ORF">C8E03_107171</name>
    <name evidence="3" type="ORF">CG710_009465</name>
</gene>
<dbReference type="Gene3D" id="1.20.1290.10">
    <property type="entry name" value="AhpD-like"/>
    <property type="match status" value="1"/>
</dbReference>
<protein>
    <submittedName>
        <fullName evidence="2 3">Carboxymuconolactone decarboxylase family protein</fullName>
    </submittedName>
</protein>
<dbReference type="Proteomes" id="UP000247523">
    <property type="component" value="Unassembled WGS sequence"/>
</dbReference>
<reference evidence="3 4" key="1">
    <citation type="journal article" date="2017" name="Genome Announc.">
        <title>Draft Genome Sequence of a Sporulating and Motile Strain of Lachnotalea glycerini Isolated from Water in Quebec City, Canada.</title>
        <authorList>
            <person name="Maheux A.F."/>
            <person name="Boudreau D.K."/>
            <person name="Berube E."/>
            <person name="Boissinot M."/>
            <person name="Raymond F."/>
            <person name="Brodeur S."/>
            <person name="Corbeil J."/>
            <person name="Isabel S."/>
            <person name="Omar R.F."/>
            <person name="Bergeron M.G."/>
        </authorList>
    </citation>
    <scope>NUCLEOTIDE SEQUENCE [LARGE SCALE GENOMIC DNA]</scope>
    <source>
        <strain evidence="3 4">CCRI-19302</strain>
    </source>
</reference>
<sequence>MTEGFSIFMKEAEETGQAYNKMIMQLSQSSALDKKTHELAYISVLSAVKMTGGLEFHVKSAKKLGASRDEVKSAVLVGLPAVGVTVIEALKPALDAYDNKEEIE</sequence>
<dbReference type="InterPro" id="IPR003779">
    <property type="entry name" value="CMD-like"/>
</dbReference>
<comment type="caution">
    <text evidence="2">The sequence shown here is derived from an EMBL/GenBank/DDBJ whole genome shotgun (WGS) entry which is preliminary data.</text>
</comment>
<keyword evidence="4" id="KW-1185">Reference proteome</keyword>
<dbReference type="Pfam" id="PF02627">
    <property type="entry name" value="CMD"/>
    <property type="match status" value="1"/>
</dbReference>
<keyword evidence="2" id="KW-0560">Oxidoreductase</keyword>
<organism evidence="2 5">
    <name type="scientific">Lachnotalea glycerini</name>
    <dbReference type="NCBI Taxonomy" id="1763509"/>
    <lineage>
        <taxon>Bacteria</taxon>
        <taxon>Bacillati</taxon>
        <taxon>Bacillota</taxon>
        <taxon>Clostridia</taxon>
        <taxon>Lachnospirales</taxon>
        <taxon>Lachnospiraceae</taxon>
        <taxon>Lachnotalea</taxon>
    </lineage>
</organism>
<dbReference type="PANTHER" id="PTHR33930">
    <property type="entry name" value="ALKYL HYDROPEROXIDE REDUCTASE AHPD"/>
    <property type="match status" value="1"/>
</dbReference>
<name>A0A255IJ14_9FIRM</name>
<dbReference type="AlphaFoldDB" id="A0A255IJ14"/>
<dbReference type="OrthoDB" id="9154867at2"/>
<dbReference type="RefSeq" id="WP_094377494.1">
    <property type="nucleotide sequence ID" value="NZ_NOKA02000015.1"/>
</dbReference>
<evidence type="ECO:0000313" key="5">
    <source>
        <dbReference type="Proteomes" id="UP000247523"/>
    </source>
</evidence>
<feature type="domain" description="Carboxymuconolactone decarboxylase-like" evidence="1">
    <location>
        <begin position="14"/>
        <end position="94"/>
    </location>
</feature>
<dbReference type="SUPFAM" id="SSF69118">
    <property type="entry name" value="AhpD-like"/>
    <property type="match status" value="1"/>
</dbReference>
<dbReference type="EMBL" id="QICS01000007">
    <property type="protein sequence ID" value="PXV89194.1"/>
    <property type="molecule type" value="Genomic_DNA"/>
</dbReference>
<accession>A0A255IJ14</accession>
<dbReference type="PANTHER" id="PTHR33930:SF2">
    <property type="entry name" value="BLR3452 PROTEIN"/>
    <property type="match status" value="1"/>
</dbReference>
<dbReference type="InterPro" id="IPR029032">
    <property type="entry name" value="AhpD-like"/>
</dbReference>
<evidence type="ECO:0000313" key="4">
    <source>
        <dbReference type="Proteomes" id="UP000216411"/>
    </source>
</evidence>
<dbReference type="GO" id="GO:0051920">
    <property type="term" value="F:peroxiredoxin activity"/>
    <property type="evidence" value="ECO:0007669"/>
    <property type="project" value="InterPro"/>
</dbReference>
<proteinExistence type="predicted"/>
<evidence type="ECO:0000259" key="1">
    <source>
        <dbReference type="Pfam" id="PF02627"/>
    </source>
</evidence>
<reference evidence="3" key="3">
    <citation type="submission" date="2018-07" db="EMBL/GenBank/DDBJ databases">
        <authorList>
            <person name="Quirk P.G."/>
            <person name="Krulwich T.A."/>
        </authorList>
    </citation>
    <scope>NUCLEOTIDE SEQUENCE</scope>
    <source>
        <strain evidence="3">CCRI-19302</strain>
    </source>
</reference>
<dbReference type="Proteomes" id="UP000216411">
    <property type="component" value="Unassembled WGS sequence"/>
</dbReference>